<keyword evidence="1" id="KW-1185">Reference proteome</keyword>
<evidence type="ECO:0000313" key="2">
    <source>
        <dbReference type="WBParaSite" id="SMUV_0000706501-mRNA-1"/>
    </source>
</evidence>
<sequence>MKRPSPENIRIKFPSYKTPGVKFLQESDAQGRTCFIMSGGNVEVFPPGLDGNKRYYVHLEIRFGIHGKPEKCLNANADGCGGIVLSVIFMAEQDFINCTYSVYCDICNIAGDSYRKFVQIYKGGQPAQCNLVSFAPGIKNDVSLRVCLPNENELLPLLDKNVQRAQQIMDIAVSTRAKAGKIPVVIAARLFDRPINNIPMSTLNDMLFGSKTGMIGCHYIYATATKT</sequence>
<dbReference type="WBParaSite" id="SMUV_0000706501-mRNA-1">
    <property type="protein sequence ID" value="SMUV_0000706501-mRNA-1"/>
    <property type="gene ID" value="SMUV_0000706501"/>
</dbReference>
<name>A0A0N5AQU0_9BILA</name>
<organism evidence="1 2">
    <name type="scientific">Syphacia muris</name>
    <dbReference type="NCBI Taxonomy" id="451379"/>
    <lineage>
        <taxon>Eukaryota</taxon>
        <taxon>Metazoa</taxon>
        <taxon>Ecdysozoa</taxon>
        <taxon>Nematoda</taxon>
        <taxon>Chromadorea</taxon>
        <taxon>Rhabditida</taxon>
        <taxon>Spirurina</taxon>
        <taxon>Oxyuridomorpha</taxon>
        <taxon>Oxyuroidea</taxon>
        <taxon>Oxyuridae</taxon>
        <taxon>Syphacia</taxon>
    </lineage>
</organism>
<dbReference type="PANTHER" id="PTHR37976">
    <property type="entry name" value="PROTEIN CBG16927"/>
    <property type="match status" value="1"/>
</dbReference>
<dbReference type="AlphaFoldDB" id="A0A0N5AQU0"/>
<dbReference type="PANTHER" id="PTHR37976:SF3">
    <property type="entry name" value="PROTEIN CBG16927"/>
    <property type="match status" value="1"/>
</dbReference>
<reference evidence="2" key="1">
    <citation type="submission" date="2017-02" db="UniProtKB">
        <authorList>
            <consortium name="WormBaseParasite"/>
        </authorList>
    </citation>
    <scope>IDENTIFICATION</scope>
</reference>
<accession>A0A0N5AQU0</accession>
<proteinExistence type="predicted"/>
<dbReference type="Proteomes" id="UP000046393">
    <property type="component" value="Unplaced"/>
</dbReference>
<evidence type="ECO:0000313" key="1">
    <source>
        <dbReference type="Proteomes" id="UP000046393"/>
    </source>
</evidence>
<protein>
    <submittedName>
        <fullName evidence="2">Macro domain-containing protein</fullName>
    </submittedName>
</protein>